<dbReference type="EMBL" id="FQXO01000004">
    <property type="protein sequence ID" value="SHH21044.1"/>
    <property type="molecule type" value="Genomic_DNA"/>
</dbReference>
<dbReference type="RefSeq" id="WP_083599447.1">
    <property type="nucleotide sequence ID" value="NZ_FQXO01000004.1"/>
</dbReference>
<dbReference type="Proteomes" id="UP000183967">
    <property type="component" value="Unassembled WGS sequence"/>
</dbReference>
<dbReference type="OrthoDB" id="1854927at2"/>
<accession>A0A1M5R3S9</accession>
<gene>
    <name evidence="1" type="ORF">SAMN02745135_00073</name>
</gene>
<protein>
    <submittedName>
        <fullName evidence="1">Uncharacterized protein</fullName>
    </submittedName>
</protein>
<evidence type="ECO:0000313" key="1">
    <source>
        <dbReference type="EMBL" id="SHH21044.1"/>
    </source>
</evidence>
<name>A0A1M5R3S9_9FIRM</name>
<evidence type="ECO:0000313" key="2">
    <source>
        <dbReference type="Proteomes" id="UP000183967"/>
    </source>
</evidence>
<proteinExistence type="predicted"/>
<keyword evidence="2" id="KW-1185">Reference proteome</keyword>
<sequence length="268" mass="30947">MFKKVLSMFMVITIIVGISINVYANELPIQNEFAYSLGFYKSSAILEQLPELDITQKTLLQSEDMLVRENSQLIVSETANFKNMTVEELNQYISDISINDFSYRYNNYRVTSSPKNIFIQLKLAWLAAVQIAKLKGYTCAAKAVEYSVLGINYTENNGGLFRDKIVETSVYKNHMSYIKRNNKTYSRSVQEFTKSDNSDLFYALHNATFTVRKSGSKYNVNVYDVFDFDNKYDSLFTSIVNNWGWLSQNTGILNKIIININFKEDVYE</sequence>
<reference evidence="2" key="1">
    <citation type="submission" date="2016-11" db="EMBL/GenBank/DDBJ databases">
        <authorList>
            <person name="Varghese N."/>
            <person name="Submissions S."/>
        </authorList>
    </citation>
    <scope>NUCLEOTIDE SEQUENCE [LARGE SCALE GENOMIC DNA]</scope>
    <source>
        <strain evidence="2">DSM 13643</strain>
    </source>
</reference>
<dbReference type="AlphaFoldDB" id="A0A1M5R3S9"/>
<organism evidence="1 2">
    <name type="scientific">Caloranaerobacter azorensis DSM 13643</name>
    <dbReference type="NCBI Taxonomy" id="1121264"/>
    <lineage>
        <taxon>Bacteria</taxon>
        <taxon>Bacillati</taxon>
        <taxon>Bacillota</taxon>
        <taxon>Tissierellia</taxon>
        <taxon>Tissierellales</taxon>
        <taxon>Thermohalobacteraceae</taxon>
        <taxon>Caloranaerobacter</taxon>
    </lineage>
</organism>